<reference evidence="1" key="1">
    <citation type="journal article" date="2023" name="G3 (Bethesda)">
        <title>A reference genome for the long-term kleptoplast-retaining sea slug Elysia crispata morphotype clarki.</title>
        <authorList>
            <person name="Eastman K.E."/>
            <person name="Pendleton A.L."/>
            <person name="Shaikh M.A."/>
            <person name="Suttiyut T."/>
            <person name="Ogas R."/>
            <person name="Tomko P."/>
            <person name="Gavelis G."/>
            <person name="Widhalm J.R."/>
            <person name="Wisecaver J.H."/>
        </authorList>
    </citation>
    <scope>NUCLEOTIDE SEQUENCE</scope>
    <source>
        <strain evidence="1">ECLA1</strain>
    </source>
</reference>
<accession>A0AAE0ZKI8</accession>
<dbReference type="EMBL" id="JAWDGP010003786">
    <property type="protein sequence ID" value="KAK3770875.1"/>
    <property type="molecule type" value="Genomic_DNA"/>
</dbReference>
<organism evidence="1 2">
    <name type="scientific">Elysia crispata</name>
    <name type="common">lettuce slug</name>
    <dbReference type="NCBI Taxonomy" id="231223"/>
    <lineage>
        <taxon>Eukaryota</taxon>
        <taxon>Metazoa</taxon>
        <taxon>Spiralia</taxon>
        <taxon>Lophotrochozoa</taxon>
        <taxon>Mollusca</taxon>
        <taxon>Gastropoda</taxon>
        <taxon>Heterobranchia</taxon>
        <taxon>Euthyneura</taxon>
        <taxon>Panpulmonata</taxon>
        <taxon>Sacoglossa</taxon>
        <taxon>Placobranchoidea</taxon>
        <taxon>Plakobranchidae</taxon>
        <taxon>Elysia</taxon>
    </lineage>
</organism>
<protein>
    <submittedName>
        <fullName evidence="1">Uncharacterized protein</fullName>
    </submittedName>
</protein>
<dbReference type="Proteomes" id="UP001283361">
    <property type="component" value="Unassembled WGS sequence"/>
</dbReference>
<evidence type="ECO:0000313" key="1">
    <source>
        <dbReference type="EMBL" id="KAK3770875.1"/>
    </source>
</evidence>
<proteinExistence type="predicted"/>
<dbReference type="AlphaFoldDB" id="A0AAE0ZKI8"/>
<name>A0AAE0ZKI8_9GAST</name>
<gene>
    <name evidence="1" type="ORF">RRG08_036475</name>
</gene>
<sequence>MNESKESVFHSRCRRPTGMAIRLYGTFETRRAHTGVWYFQKNVIVHCCHSEIPAACSSCCRIPGRFPVTPLDGTLVFTPRAPPIEPSYWWRC</sequence>
<comment type="caution">
    <text evidence="1">The sequence shown here is derived from an EMBL/GenBank/DDBJ whole genome shotgun (WGS) entry which is preliminary data.</text>
</comment>
<keyword evidence="2" id="KW-1185">Reference proteome</keyword>
<evidence type="ECO:0000313" key="2">
    <source>
        <dbReference type="Proteomes" id="UP001283361"/>
    </source>
</evidence>